<gene>
    <name evidence="3" type="ORF">GCM10010191_37910</name>
</gene>
<proteinExistence type="predicted"/>
<feature type="region of interest" description="Disordered" evidence="1">
    <location>
        <begin position="443"/>
        <end position="482"/>
    </location>
</feature>
<feature type="compositionally biased region" description="Low complexity" evidence="1">
    <location>
        <begin position="358"/>
        <end position="372"/>
    </location>
</feature>
<dbReference type="RefSeq" id="WP_344590301.1">
    <property type="nucleotide sequence ID" value="NZ_BAAARW010000012.1"/>
</dbReference>
<accession>A0ABN3J766</accession>
<dbReference type="EMBL" id="BAAARW010000012">
    <property type="protein sequence ID" value="GAA2422535.1"/>
    <property type="molecule type" value="Genomic_DNA"/>
</dbReference>
<feature type="region of interest" description="Disordered" evidence="1">
    <location>
        <begin position="352"/>
        <end position="382"/>
    </location>
</feature>
<feature type="transmembrane region" description="Helical" evidence="2">
    <location>
        <begin position="128"/>
        <end position="148"/>
    </location>
</feature>
<evidence type="ECO:0000313" key="3">
    <source>
        <dbReference type="EMBL" id="GAA2422535.1"/>
    </source>
</evidence>
<organism evidence="3 4">
    <name type="scientific">Actinomadura vinacea</name>
    <dbReference type="NCBI Taxonomy" id="115336"/>
    <lineage>
        <taxon>Bacteria</taxon>
        <taxon>Bacillati</taxon>
        <taxon>Actinomycetota</taxon>
        <taxon>Actinomycetes</taxon>
        <taxon>Streptosporangiales</taxon>
        <taxon>Thermomonosporaceae</taxon>
        <taxon>Actinomadura</taxon>
    </lineage>
</organism>
<evidence type="ECO:0000256" key="2">
    <source>
        <dbReference type="SAM" id="Phobius"/>
    </source>
</evidence>
<reference evidence="3 4" key="1">
    <citation type="journal article" date="2019" name="Int. J. Syst. Evol. Microbiol.">
        <title>The Global Catalogue of Microorganisms (GCM) 10K type strain sequencing project: providing services to taxonomists for standard genome sequencing and annotation.</title>
        <authorList>
            <consortium name="The Broad Institute Genomics Platform"/>
            <consortium name="The Broad Institute Genome Sequencing Center for Infectious Disease"/>
            <person name="Wu L."/>
            <person name="Ma J."/>
        </authorList>
    </citation>
    <scope>NUCLEOTIDE SEQUENCE [LARGE SCALE GENOMIC DNA]</scope>
    <source>
        <strain evidence="3 4">JCM 3325</strain>
    </source>
</reference>
<comment type="caution">
    <text evidence="3">The sequence shown here is derived from an EMBL/GenBank/DDBJ whole genome shotgun (WGS) entry which is preliminary data.</text>
</comment>
<feature type="compositionally biased region" description="Pro residues" evidence="1">
    <location>
        <begin position="454"/>
        <end position="463"/>
    </location>
</feature>
<feature type="transmembrane region" description="Helical" evidence="2">
    <location>
        <begin position="90"/>
        <end position="108"/>
    </location>
</feature>
<evidence type="ECO:0000256" key="1">
    <source>
        <dbReference type="SAM" id="MobiDB-lite"/>
    </source>
</evidence>
<feature type="transmembrane region" description="Helical" evidence="2">
    <location>
        <begin position="155"/>
        <end position="180"/>
    </location>
</feature>
<name>A0ABN3J766_9ACTN</name>
<sequence>MSELGRVLRLDARRAALLVAVPLLTGIGIVFVWLSLVPGVAYWDNSVVALINAVRLLGPVAAGLAAWAAVRERGLNYLRDLSPRSPATGALFDLLLLAGAAVFAYGTVTAVVTVETVLRQEAGRPSPLGFLAGAAALVLHVVIGYLAARLVPRPATAAAVMVATWSWAALRVPGASWWSLLPPAVLDHVEPFTVLRGRVLADQTLWALAVTAVLILAYVGWVTRRVVVAVPLVVALAGTGSATARLHASDGSAAAPAPVALACREWPLRVCVHPALRSALPALMAAATPLATRLSGTPGGFTQVVQRPAVEPVAVAGGTASIHLDGRLSPGYVERAVRQIKDALTDSRACQGDAGAWGPLPGTPGTSDPGTTALESGRGPGVIGPSRRLEYRAVVDAWLLGGPRPAISDQRTAQRFEAWSEEQKRYWLRTNYGRYRGCALGPGDFRPVVAPRPAEAPRPSPRPVRPDTGHLPAGGLPAGGSA</sequence>
<feature type="transmembrane region" description="Helical" evidence="2">
    <location>
        <begin position="48"/>
        <end position="70"/>
    </location>
</feature>
<keyword evidence="2" id="KW-0472">Membrane</keyword>
<keyword evidence="2" id="KW-0812">Transmembrane</keyword>
<keyword evidence="4" id="KW-1185">Reference proteome</keyword>
<evidence type="ECO:0000313" key="4">
    <source>
        <dbReference type="Proteomes" id="UP001501231"/>
    </source>
</evidence>
<feature type="transmembrane region" description="Helical" evidence="2">
    <location>
        <begin position="226"/>
        <end position="244"/>
    </location>
</feature>
<protein>
    <submittedName>
        <fullName evidence="3">Uncharacterized protein</fullName>
    </submittedName>
</protein>
<dbReference type="Proteomes" id="UP001501231">
    <property type="component" value="Unassembled WGS sequence"/>
</dbReference>
<feature type="transmembrane region" description="Helical" evidence="2">
    <location>
        <begin position="200"/>
        <end position="219"/>
    </location>
</feature>
<feature type="transmembrane region" description="Helical" evidence="2">
    <location>
        <begin position="15"/>
        <end position="36"/>
    </location>
</feature>
<keyword evidence="2" id="KW-1133">Transmembrane helix</keyword>